<protein>
    <recommendedName>
        <fullName evidence="3">DNA-3-methyladenine glycosylase II</fullName>
        <ecNumber evidence="3">3.2.2.21</ecNumber>
    </recommendedName>
</protein>
<dbReference type="InterPro" id="IPR051912">
    <property type="entry name" value="Alkylbase_DNA_Glycosylase/TA"/>
</dbReference>
<dbReference type="SMART" id="SM00478">
    <property type="entry name" value="ENDO3c"/>
    <property type="match status" value="1"/>
</dbReference>
<dbReference type="GO" id="GO:0032131">
    <property type="term" value="F:alkylated DNA binding"/>
    <property type="evidence" value="ECO:0007669"/>
    <property type="project" value="TreeGrafter"/>
</dbReference>
<dbReference type="InterPro" id="IPR004026">
    <property type="entry name" value="Ada_DNA_repair_Zn-bd"/>
</dbReference>
<dbReference type="PANTHER" id="PTHR43003:SF13">
    <property type="entry name" value="DNA-3-METHYLADENINE GLYCOSYLASE 2"/>
    <property type="match status" value="1"/>
</dbReference>
<dbReference type="PANTHER" id="PTHR43003">
    <property type="entry name" value="DNA-3-METHYLADENINE GLYCOSYLASE"/>
    <property type="match status" value="1"/>
</dbReference>
<dbReference type="EMBL" id="JACHHY010000006">
    <property type="protein sequence ID" value="MBB5017934.1"/>
    <property type="molecule type" value="Genomic_DNA"/>
</dbReference>
<keyword evidence="5" id="KW-0227">DNA damage</keyword>
<evidence type="ECO:0000256" key="4">
    <source>
        <dbReference type="ARBA" id="ARBA00022603"/>
    </source>
</evidence>
<dbReference type="EC" id="3.2.2.21" evidence="3"/>
<evidence type="ECO:0000256" key="8">
    <source>
        <dbReference type="ARBA" id="ARBA00023163"/>
    </source>
</evidence>
<evidence type="ECO:0000256" key="7">
    <source>
        <dbReference type="ARBA" id="ARBA00023159"/>
    </source>
</evidence>
<feature type="domain" description="HTH araC/xylS-type" evidence="10">
    <location>
        <begin position="87"/>
        <end position="185"/>
    </location>
</feature>
<dbReference type="InterPro" id="IPR011257">
    <property type="entry name" value="DNA_glycosylase"/>
</dbReference>
<evidence type="ECO:0000256" key="5">
    <source>
        <dbReference type="ARBA" id="ARBA00022763"/>
    </source>
</evidence>
<dbReference type="Gene3D" id="3.30.310.20">
    <property type="entry name" value="DNA-3-methyladenine glycosylase AlkA, N-terminal domain"/>
    <property type="match status" value="1"/>
</dbReference>
<keyword evidence="11" id="KW-0378">Hydrolase</keyword>
<organism evidence="11 12">
    <name type="scientific">Chitinivorax tropicus</name>
    <dbReference type="NCBI Taxonomy" id="714531"/>
    <lineage>
        <taxon>Bacteria</taxon>
        <taxon>Pseudomonadati</taxon>
        <taxon>Pseudomonadota</taxon>
        <taxon>Betaproteobacteria</taxon>
        <taxon>Chitinivorax</taxon>
    </lineage>
</organism>
<dbReference type="InterPro" id="IPR023170">
    <property type="entry name" value="HhH_base_excis_C"/>
</dbReference>
<dbReference type="SUPFAM" id="SSF57884">
    <property type="entry name" value="Ada DNA repair protein, N-terminal domain (N-Ada 10)"/>
    <property type="match status" value="1"/>
</dbReference>
<evidence type="ECO:0000313" key="11">
    <source>
        <dbReference type="EMBL" id="MBB5017934.1"/>
    </source>
</evidence>
<dbReference type="GO" id="GO:0008270">
    <property type="term" value="F:zinc ion binding"/>
    <property type="evidence" value="ECO:0007669"/>
    <property type="project" value="InterPro"/>
</dbReference>
<dbReference type="Pfam" id="PF02805">
    <property type="entry name" value="Ada_Zn_binding"/>
    <property type="match status" value="1"/>
</dbReference>
<dbReference type="InterPro" id="IPR035451">
    <property type="entry name" value="Ada-like_dom_sf"/>
</dbReference>
<evidence type="ECO:0000313" key="12">
    <source>
        <dbReference type="Proteomes" id="UP000575898"/>
    </source>
</evidence>
<evidence type="ECO:0000256" key="1">
    <source>
        <dbReference type="ARBA" id="ARBA00000086"/>
    </source>
</evidence>
<dbReference type="GO" id="GO:0006307">
    <property type="term" value="P:DNA alkylation repair"/>
    <property type="evidence" value="ECO:0007669"/>
    <property type="project" value="TreeGrafter"/>
</dbReference>
<keyword evidence="9" id="KW-0234">DNA repair</keyword>
<dbReference type="GO" id="GO:0043565">
    <property type="term" value="F:sequence-specific DNA binding"/>
    <property type="evidence" value="ECO:0007669"/>
    <property type="project" value="InterPro"/>
</dbReference>
<comment type="cofactor">
    <cofactor evidence="2">
        <name>Zn(2+)</name>
        <dbReference type="ChEBI" id="CHEBI:29105"/>
    </cofactor>
</comment>
<keyword evidence="8" id="KW-0804">Transcription</keyword>
<comment type="caution">
    <text evidence="11">The sequence shown here is derived from an EMBL/GenBank/DDBJ whole genome shotgun (WGS) entry which is preliminary data.</text>
</comment>
<dbReference type="AlphaFoldDB" id="A0A840MF91"/>
<reference evidence="11 12" key="1">
    <citation type="submission" date="2020-08" db="EMBL/GenBank/DDBJ databases">
        <title>Genomic Encyclopedia of Type Strains, Phase IV (KMG-IV): sequencing the most valuable type-strain genomes for metagenomic binning, comparative biology and taxonomic classification.</title>
        <authorList>
            <person name="Goeker M."/>
        </authorList>
    </citation>
    <scope>NUCLEOTIDE SEQUENCE [LARGE SCALE GENOMIC DNA]</scope>
    <source>
        <strain evidence="11 12">DSM 27165</strain>
    </source>
</reference>
<dbReference type="GO" id="GO:0003700">
    <property type="term" value="F:DNA-binding transcription factor activity"/>
    <property type="evidence" value="ECO:0007669"/>
    <property type="project" value="InterPro"/>
</dbReference>
<dbReference type="NCBIfam" id="NF007641">
    <property type="entry name" value="PRK10308.1"/>
    <property type="match status" value="1"/>
</dbReference>
<dbReference type="SMART" id="SM01009">
    <property type="entry name" value="AlkA_N"/>
    <property type="match status" value="1"/>
</dbReference>
<dbReference type="GO" id="GO:0008725">
    <property type="term" value="F:DNA-3-methyladenine glycosylase activity"/>
    <property type="evidence" value="ECO:0007669"/>
    <property type="project" value="TreeGrafter"/>
</dbReference>
<proteinExistence type="predicted"/>
<accession>A0A840MF91</accession>
<evidence type="ECO:0000256" key="2">
    <source>
        <dbReference type="ARBA" id="ARBA00001947"/>
    </source>
</evidence>
<dbReference type="Gene3D" id="1.10.1670.10">
    <property type="entry name" value="Helix-hairpin-Helix base-excision DNA repair enzymes (C-terminal)"/>
    <property type="match status" value="1"/>
</dbReference>
<evidence type="ECO:0000256" key="9">
    <source>
        <dbReference type="ARBA" id="ARBA00023204"/>
    </source>
</evidence>
<dbReference type="RefSeq" id="WP_184036479.1">
    <property type="nucleotide sequence ID" value="NZ_JACHHY010000006.1"/>
</dbReference>
<keyword evidence="4" id="KW-0808">Transferase</keyword>
<dbReference type="GO" id="GO:0032993">
    <property type="term" value="C:protein-DNA complex"/>
    <property type="evidence" value="ECO:0007669"/>
    <property type="project" value="TreeGrafter"/>
</dbReference>
<keyword evidence="11" id="KW-0326">Glycosidase</keyword>
<dbReference type="GO" id="GO:0032259">
    <property type="term" value="P:methylation"/>
    <property type="evidence" value="ECO:0007669"/>
    <property type="project" value="UniProtKB-KW"/>
</dbReference>
<dbReference type="SUPFAM" id="SSF46689">
    <property type="entry name" value="Homeodomain-like"/>
    <property type="match status" value="2"/>
</dbReference>
<keyword evidence="4" id="KW-0489">Methyltransferase</keyword>
<dbReference type="Gene3D" id="1.10.10.60">
    <property type="entry name" value="Homeodomain-like"/>
    <property type="match status" value="1"/>
</dbReference>
<dbReference type="InterPro" id="IPR003265">
    <property type="entry name" value="HhH-GPD_domain"/>
</dbReference>
<name>A0A840MF91_9PROT</name>
<evidence type="ECO:0000256" key="3">
    <source>
        <dbReference type="ARBA" id="ARBA00012000"/>
    </source>
</evidence>
<dbReference type="SUPFAM" id="SSF55945">
    <property type="entry name" value="TATA-box binding protein-like"/>
    <property type="match status" value="1"/>
</dbReference>
<dbReference type="GO" id="GO:0005737">
    <property type="term" value="C:cytoplasm"/>
    <property type="evidence" value="ECO:0007669"/>
    <property type="project" value="TreeGrafter"/>
</dbReference>
<dbReference type="Pfam" id="PF12833">
    <property type="entry name" value="HTH_18"/>
    <property type="match status" value="1"/>
</dbReference>
<dbReference type="SMART" id="SM00342">
    <property type="entry name" value="HTH_ARAC"/>
    <property type="match status" value="1"/>
</dbReference>
<dbReference type="InterPro" id="IPR009057">
    <property type="entry name" value="Homeodomain-like_sf"/>
</dbReference>
<dbReference type="Pfam" id="PF06029">
    <property type="entry name" value="AlkA_N"/>
    <property type="match status" value="1"/>
</dbReference>
<evidence type="ECO:0000256" key="6">
    <source>
        <dbReference type="ARBA" id="ARBA00023015"/>
    </source>
</evidence>
<dbReference type="Proteomes" id="UP000575898">
    <property type="component" value="Unassembled WGS sequence"/>
</dbReference>
<gene>
    <name evidence="11" type="ORF">HNQ59_001219</name>
</gene>
<dbReference type="Gene3D" id="1.10.340.30">
    <property type="entry name" value="Hypothetical protein, domain 2"/>
    <property type="match status" value="1"/>
</dbReference>
<dbReference type="InterPro" id="IPR018060">
    <property type="entry name" value="HTH_AraC"/>
</dbReference>
<comment type="catalytic activity">
    <reaction evidence="1">
        <text>Hydrolysis of alkylated DNA, releasing 3-methyladenine, 3-methylguanine, 7-methylguanine and 7-methyladenine.</text>
        <dbReference type="EC" id="3.2.2.21"/>
    </reaction>
</comment>
<keyword evidence="6" id="KW-0805">Transcription regulation</keyword>
<evidence type="ECO:0000259" key="10">
    <source>
        <dbReference type="PROSITE" id="PS01124"/>
    </source>
</evidence>
<dbReference type="InterPro" id="IPR010316">
    <property type="entry name" value="AlkA_N"/>
</dbReference>
<dbReference type="GO" id="GO:0043916">
    <property type="term" value="F:DNA-7-methylguanine glycosylase activity"/>
    <property type="evidence" value="ECO:0007669"/>
    <property type="project" value="TreeGrafter"/>
</dbReference>
<dbReference type="Pfam" id="PF00730">
    <property type="entry name" value="HhH-GPD"/>
    <property type="match status" value="1"/>
</dbReference>
<sequence length="476" mass="52653">MKLDDAICYAAMLSHDTRFDGRFFVGVLSTGVYCRPVCRVKTPKQENCTFHLSAAAAEAQGFRPCLRCRPELAPGNAMIDAQSRLAQAAAGLIEDGLLQDLTLAEMAARLGVTSRHLRRVFVTEFGVSPVAYMQTQRLLLAKRLLTDTRLSVAEVAFAAGFGSVRRLNTTFIERYRMQPTALRKPRAASTLPTTLEFQLAYHPPYAWSAMLAFLAGRAIEGVEQVEADRYHRAVRISHGGKDHLGWLTVQQVVDRDALQVTLAAELAEVVPLVLGRVRRLFDLGAHPDDIARRLGGLAESQPGLRVPGAFDGFEMSVRAILGQQITVKAARTLAGRIVQRFGQAVTSPFPDIQRSFPEPATLAYCSPEQLAELGIIRSRVRAIQALAQALIEQRLVLAPGADVEPQLAVLRALPGIGEWTTQYLAMRALSWPDAFPHTDYGVRKALNETDDRKVLALAEAWRPWRAYAVMHLWRQL</sequence>
<keyword evidence="7" id="KW-0010">Activator</keyword>
<keyword evidence="12" id="KW-1185">Reference proteome</keyword>
<dbReference type="CDD" id="cd00056">
    <property type="entry name" value="ENDO3c"/>
    <property type="match status" value="1"/>
</dbReference>
<dbReference type="Gene3D" id="3.40.10.10">
    <property type="entry name" value="DNA Methylphosphotriester Repair Domain"/>
    <property type="match status" value="1"/>
</dbReference>
<dbReference type="SUPFAM" id="SSF48150">
    <property type="entry name" value="DNA-glycosylase"/>
    <property type="match status" value="1"/>
</dbReference>
<dbReference type="GO" id="GO:0008168">
    <property type="term" value="F:methyltransferase activity"/>
    <property type="evidence" value="ECO:0007669"/>
    <property type="project" value="UniProtKB-KW"/>
</dbReference>
<dbReference type="GO" id="GO:0006285">
    <property type="term" value="P:base-excision repair, AP site formation"/>
    <property type="evidence" value="ECO:0007669"/>
    <property type="project" value="TreeGrafter"/>
</dbReference>
<dbReference type="PROSITE" id="PS01124">
    <property type="entry name" value="HTH_ARAC_FAMILY_2"/>
    <property type="match status" value="1"/>
</dbReference>
<dbReference type="InterPro" id="IPR037046">
    <property type="entry name" value="AlkA_N_sf"/>
</dbReference>